<dbReference type="InterPro" id="IPR016169">
    <property type="entry name" value="FAD-bd_PCMH_sub2"/>
</dbReference>
<keyword evidence="2" id="KW-0285">Flavoprotein</keyword>
<protein>
    <recommendedName>
        <fullName evidence="6">FAD-binding PCMH-type domain-containing protein</fullName>
    </recommendedName>
</protein>
<evidence type="ECO:0000256" key="5">
    <source>
        <dbReference type="SAM" id="SignalP"/>
    </source>
</evidence>
<dbReference type="PANTHER" id="PTHR42973">
    <property type="entry name" value="BINDING OXIDOREDUCTASE, PUTATIVE (AFU_ORTHOLOGUE AFUA_1G17690)-RELATED"/>
    <property type="match status" value="1"/>
</dbReference>
<dbReference type="GO" id="GO:0071949">
    <property type="term" value="F:FAD binding"/>
    <property type="evidence" value="ECO:0007669"/>
    <property type="project" value="InterPro"/>
</dbReference>
<feature type="chain" id="PRO_5041433190" description="FAD-binding PCMH-type domain-containing protein" evidence="5">
    <location>
        <begin position="24"/>
        <end position="520"/>
    </location>
</feature>
<evidence type="ECO:0000313" key="8">
    <source>
        <dbReference type="Proteomes" id="UP001174934"/>
    </source>
</evidence>
<dbReference type="InterPro" id="IPR050416">
    <property type="entry name" value="FAD-linked_Oxidoreductase"/>
</dbReference>
<dbReference type="PROSITE" id="PS51387">
    <property type="entry name" value="FAD_PCMH"/>
    <property type="match status" value="1"/>
</dbReference>
<dbReference type="Pfam" id="PF01565">
    <property type="entry name" value="FAD_binding_4"/>
    <property type="match status" value="1"/>
</dbReference>
<keyword evidence="5" id="KW-0732">Signal</keyword>
<dbReference type="EMBL" id="JAULSR010000006">
    <property type="protein sequence ID" value="KAK0615698.1"/>
    <property type="molecule type" value="Genomic_DNA"/>
</dbReference>
<reference evidence="7" key="1">
    <citation type="submission" date="2023-06" db="EMBL/GenBank/DDBJ databases">
        <title>Genome-scale phylogeny and comparative genomics of the fungal order Sordariales.</title>
        <authorList>
            <consortium name="Lawrence Berkeley National Laboratory"/>
            <person name="Hensen N."/>
            <person name="Bonometti L."/>
            <person name="Westerberg I."/>
            <person name="Brannstrom I.O."/>
            <person name="Guillou S."/>
            <person name="Cros-Aarteil S."/>
            <person name="Calhoun S."/>
            <person name="Haridas S."/>
            <person name="Kuo A."/>
            <person name="Mondo S."/>
            <person name="Pangilinan J."/>
            <person name="Riley R."/>
            <person name="LaButti K."/>
            <person name="Andreopoulos B."/>
            <person name="Lipzen A."/>
            <person name="Chen C."/>
            <person name="Yanf M."/>
            <person name="Daum C."/>
            <person name="Ng V."/>
            <person name="Clum A."/>
            <person name="Steindorff A."/>
            <person name="Ohm R."/>
            <person name="Martin F."/>
            <person name="Silar P."/>
            <person name="Natvig D."/>
            <person name="Lalanne C."/>
            <person name="Gautier V."/>
            <person name="Ament-velasquez S.L."/>
            <person name="Kruys A."/>
            <person name="Hutchinson M.I."/>
            <person name="Powell A.J."/>
            <person name="Barry K."/>
            <person name="Miller A.N."/>
            <person name="Grigoriev I.V."/>
            <person name="Debuchy R."/>
            <person name="Gladieux P."/>
            <person name="Thoren M.H."/>
            <person name="Johannesson H."/>
        </authorList>
    </citation>
    <scope>NUCLEOTIDE SEQUENCE</scope>
    <source>
        <strain evidence="7">SMH3391-2</strain>
    </source>
</reference>
<comment type="caution">
    <text evidence="7">The sequence shown here is derived from an EMBL/GenBank/DDBJ whole genome shotgun (WGS) entry which is preliminary data.</text>
</comment>
<evidence type="ECO:0000256" key="2">
    <source>
        <dbReference type="ARBA" id="ARBA00022630"/>
    </source>
</evidence>
<comment type="similarity">
    <text evidence="1">Belongs to the oxygen-dependent FAD-linked oxidoreductase family.</text>
</comment>
<dbReference type="GO" id="GO:0016491">
    <property type="term" value="F:oxidoreductase activity"/>
    <property type="evidence" value="ECO:0007669"/>
    <property type="project" value="UniProtKB-KW"/>
</dbReference>
<feature type="signal peptide" evidence="5">
    <location>
        <begin position="1"/>
        <end position="23"/>
    </location>
</feature>
<evidence type="ECO:0000256" key="3">
    <source>
        <dbReference type="ARBA" id="ARBA00022827"/>
    </source>
</evidence>
<evidence type="ECO:0000313" key="7">
    <source>
        <dbReference type="EMBL" id="KAK0615698.1"/>
    </source>
</evidence>
<dbReference type="InterPro" id="IPR016166">
    <property type="entry name" value="FAD-bd_PCMH"/>
</dbReference>
<dbReference type="InterPro" id="IPR016167">
    <property type="entry name" value="FAD-bd_PCMH_sub1"/>
</dbReference>
<sequence length="520" mass="57567">MVRLLTLAAHTLALLKAAATATATPDVAGCPDSDCSFSQVPLTQANLTASKVQQDLGPLLSKKTNIYGSDDSRYEHAIGRWQAFAAPQFTVIVEVAAEDDVSKVVKYANENSVPFYTVNRAHGGARAQGDFSGIQINVVPLSGIQINPDGKTARFQGGAYDQEAIDVLWEQGYVGTTGSCGCVGMMGPGLGGGHGRYQGLHGLISDNLIKMDVVLASGESVEVSSESHPDLFWAMQGAGHNFGIVTSFEMKIHPRVVDTWFFRNWVFTQDKLEDLFEALNKINGNGTQPGEMAVVFGFFYLDPTFSETEAVIWWSMHYAGPQEDAEPYFEPLNNLGHINVTEGNVPYTQIPHATRTGEDDPLCDHGMNHVIRTAGLQVYNITTQREIYNLFNQNIKDHPEFAASYIVMEAYSVEAVKKVDHSASAFSQRDENLLVQISVTYPPEPSLDETALEWAGKTRDLFNEGQPGRLPSTYINYGLGDESLESIYGYEPWRLEKLRGLKHKYDPENRFRYYVPIIRD</sequence>
<dbReference type="Gene3D" id="3.40.462.20">
    <property type="match status" value="1"/>
</dbReference>
<dbReference type="InterPro" id="IPR006094">
    <property type="entry name" value="Oxid_FAD_bind_N"/>
</dbReference>
<keyword evidence="4" id="KW-0560">Oxidoreductase</keyword>
<keyword evidence="8" id="KW-1185">Reference proteome</keyword>
<dbReference type="Gene3D" id="3.30.465.10">
    <property type="match status" value="1"/>
</dbReference>
<dbReference type="AlphaFoldDB" id="A0AA40BVZ5"/>
<dbReference type="PANTHER" id="PTHR42973:SF8">
    <property type="entry name" value="FAD-BINDING PCMH-TYPE DOMAIN-CONTAINING PROTEIN"/>
    <property type="match status" value="1"/>
</dbReference>
<gene>
    <name evidence="7" type="ORF">B0T17DRAFT_538844</name>
</gene>
<accession>A0AA40BVZ5</accession>
<dbReference type="InterPro" id="IPR036318">
    <property type="entry name" value="FAD-bd_PCMH-like_sf"/>
</dbReference>
<name>A0AA40BVZ5_9PEZI</name>
<feature type="domain" description="FAD-binding PCMH-type" evidence="6">
    <location>
        <begin position="84"/>
        <end position="255"/>
    </location>
</feature>
<dbReference type="Proteomes" id="UP001174934">
    <property type="component" value="Unassembled WGS sequence"/>
</dbReference>
<dbReference type="SUPFAM" id="SSF56176">
    <property type="entry name" value="FAD-binding/transporter-associated domain-like"/>
    <property type="match status" value="1"/>
</dbReference>
<organism evidence="7 8">
    <name type="scientific">Bombardia bombarda</name>
    <dbReference type="NCBI Taxonomy" id="252184"/>
    <lineage>
        <taxon>Eukaryota</taxon>
        <taxon>Fungi</taxon>
        <taxon>Dikarya</taxon>
        <taxon>Ascomycota</taxon>
        <taxon>Pezizomycotina</taxon>
        <taxon>Sordariomycetes</taxon>
        <taxon>Sordariomycetidae</taxon>
        <taxon>Sordariales</taxon>
        <taxon>Lasiosphaeriaceae</taxon>
        <taxon>Bombardia</taxon>
    </lineage>
</organism>
<proteinExistence type="inferred from homology"/>
<evidence type="ECO:0000256" key="1">
    <source>
        <dbReference type="ARBA" id="ARBA00005466"/>
    </source>
</evidence>
<keyword evidence="3" id="KW-0274">FAD</keyword>
<evidence type="ECO:0000259" key="6">
    <source>
        <dbReference type="PROSITE" id="PS51387"/>
    </source>
</evidence>
<dbReference type="Gene3D" id="3.30.43.10">
    <property type="entry name" value="Uridine Diphospho-n-acetylenolpyruvylglucosamine Reductase, domain 2"/>
    <property type="match status" value="1"/>
</dbReference>
<evidence type="ECO:0000256" key="4">
    <source>
        <dbReference type="ARBA" id="ARBA00023002"/>
    </source>
</evidence>